<dbReference type="InterPro" id="IPR043128">
    <property type="entry name" value="Rev_trsase/Diguanyl_cyclase"/>
</dbReference>
<gene>
    <name evidence="3" type="ORF">MTBPR1_120037</name>
</gene>
<protein>
    <recommendedName>
        <fullName evidence="2">GGDEF domain-containing protein</fullName>
    </recommendedName>
</protein>
<dbReference type="Pfam" id="PF00990">
    <property type="entry name" value="GGDEF"/>
    <property type="match status" value="1"/>
</dbReference>
<sequence>MPVDDIKRSEGLKPYVGNEQEQSSHRPAYGRFQGKRKYPAPRRGINDVTSFMNIPEGELTPAVTDAIIVLMEEMEDLREELAMTHHLEMKLSSSVDKHSDLPVLTRHALAREISVIASQIQRSGSAATFVYFQISNFSVIKERFGLLAGETVIREAAEILKTQLRETDRIGTLGGDGFGIVMALSDEKSALEKIRHLEKRVKQGPIMYDGHILDAEVAYGLHSLHLTEEVDVVLKEADKDLHRRFVRR</sequence>
<feature type="domain" description="GGDEF" evidence="2">
    <location>
        <begin position="125"/>
        <end position="248"/>
    </location>
</feature>
<dbReference type="AlphaFoldDB" id="A0A1C3REQ9"/>
<evidence type="ECO:0000256" key="1">
    <source>
        <dbReference type="SAM" id="MobiDB-lite"/>
    </source>
</evidence>
<dbReference type="OrthoDB" id="9812260at2"/>
<dbReference type="Gene3D" id="3.30.70.270">
    <property type="match status" value="1"/>
</dbReference>
<dbReference type="InterPro" id="IPR000160">
    <property type="entry name" value="GGDEF_dom"/>
</dbReference>
<dbReference type="SMART" id="SM00267">
    <property type="entry name" value="GGDEF"/>
    <property type="match status" value="1"/>
</dbReference>
<evidence type="ECO:0000313" key="4">
    <source>
        <dbReference type="Proteomes" id="UP000231658"/>
    </source>
</evidence>
<dbReference type="InterPro" id="IPR029787">
    <property type="entry name" value="Nucleotide_cyclase"/>
</dbReference>
<dbReference type="NCBIfam" id="TIGR00254">
    <property type="entry name" value="GGDEF"/>
    <property type="match status" value="1"/>
</dbReference>
<evidence type="ECO:0000313" key="3">
    <source>
        <dbReference type="EMBL" id="SCA55731.1"/>
    </source>
</evidence>
<dbReference type="EMBL" id="FLYE01000004">
    <property type="protein sequence ID" value="SCA55731.1"/>
    <property type="molecule type" value="Genomic_DNA"/>
</dbReference>
<accession>A0A1C3REQ9</accession>
<dbReference type="STRING" id="1867952.MTBPR1_120037"/>
<reference evidence="3 4" key="1">
    <citation type="submission" date="2016-07" db="EMBL/GenBank/DDBJ databases">
        <authorList>
            <person name="Lefevre C.T."/>
        </authorList>
    </citation>
    <scope>NUCLEOTIDE SEQUENCE [LARGE SCALE GENOMIC DNA]</scope>
    <source>
        <strain evidence="3">PR1</strain>
    </source>
</reference>
<name>A0A1C3REQ9_9PROT</name>
<feature type="compositionally biased region" description="Basic and acidic residues" evidence="1">
    <location>
        <begin position="1"/>
        <end position="11"/>
    </location>
</feature>
<organism evidence="3 4">
    <name type="scientific">Candidatus Terasakiella magnetica</name>
    <dbReference type="NCBI Taxonomy" id="1867952"/>
    <lineage>
        <taxon>Bacteria</taxon>
        <taxon>Pseudomonadati</taxon>
        <taxon>Pseudomonadota</taxon>
        <taxon>Alphaproteobacteria</taxon>
        <taxon>Rhodospirillales</taxon>
        <taxon>Terasakiellaceae</taxon>
        <taxon>Terasakiella</taxon>
    </lineage>
</organism>
<keyword evidence="4" id="KW-1185">Reference proteome</keyword>
<proteinExistence type="predicted"/>
<feature type="region of interest" description="Disordered" evidence="1">
    <location>
        <begin position="1"/>
        <end position="41"/>
    </location>
</feature>
<evidence type="ECO:0000259" key="2">
    <source>
        <dbReference type="PROSITE" id="PS50887"/>
    </source>
</evidence>
<dbReference type="SUPFAM" id="SSF55073">
    <property type="entry name" value="Nucleotide cyclase"/>
    <property type="match status" value="1"/>
</dbReference>
<dbReference type="RefSeq" id="WP_069186440.1">
    <property type="nucleotide sequence ID" value="NZ_FLYE01000004.1"/>
</dbReference>
<dbReference type="PROSITE" id="PS50887">
    <property type="entry name" value="GGDEF"/>
    <property type="match status" value="1"/>
</dbReference>
<dbReference type="Proteomes" id="UP000231658">
    <property type="component" value="Unassembled WGS sequence"/>
</dbReference>